<organism evidence="2">
    <name type="scientific">Rhizophora mucronata</name>
    <name type="common">Asiatic mangrove</name>
    <dbReference type="NCBI Taxonomy" id="61149"/>
    <lineage>
        <taxon>Eukaryota</taxon>
        <taxon>Viridiplantae</taxon>
        <taxon>Streptophyta</taxon>
        <taxon>Embryophyta</taxon>
        <taxon>Tracheophyta</taxon>
        <taxon>Spermatophyta</taxon>
        <taxon>Magnoliopsida</taxon>
        <taxon>eudicotyledons</taxon>
        <taxon>Gunneridae</taxon>
        <taxon>Pentapetalae</taxon>
        <taxon>rosids</taxon>
        <taxon>fabids</taxon>
        <taxon>Malpighiales</taxon>
        <taxon>Rhizophoraceae</taxon>
        <taxon>Rhizophora</taxon>
    </lineage>
</organism>
<dbReference type="EMBL" id="GGEC01049472">
    <property type="protein sequence ID" value="MBX29956.1"/>
    <property type="molecule type" value="Transcribed_RNA"/>
</dbReference>
<keyword evidence="1" id="KW-0472">Membrane</keyword>
<feature type="transmembrane region" description="Helical" evidence="1">
    <location>
        <begin position="34"/>
        <end position="55"/>
    </location>
</feature>
<sequence length="62" mass="7562">MIICAFFFLFFASSFYWTDIGVLLQPCVFCHRTYFLFFLKLFAYTQFIFMWCTIIKMSILIL</sequence>
<reference evidence="2" key="1">
    <citation type="submission" date="2018-02" db="EMBL/GenBank/DDBJ databases">
        <title>Rhizophora mucronata_Transcriptome.</title>
        <authorList>
            <person name="Meera S.P."/>
            <person name="Sreeshan A."/>
            <person name="Augustine A."/>
        </authorList>
    </citation>
    <scope>NUCLEOTIDE SEQUENCE</scope>
    <source>
        <tissue evidence="2">Leaf</tissue>
    </source>
</reference>
<evidence type="ECO:0000313" key="2">
    <source>
        <dbReference type="EMBL" id="MBX29956.1"/>
    </source>
</evidence>
<keyword evidence="1" id="KW-0812">Transmembrane</keyword>
<accession>A0A2P2MIA3</accession>
<keyword evidence="1" id="KW-1133">Transmembrane helix</keyword>
<proteinExistence type="predicted"/>
<dbReference type="AlphaFoldDB" id="A0A2P2MIA3"/>
<evidence type="ECO:0000256" key="1">
    <source>
        <dbReference type="SAM" id="Phobius"/>
    </source>
</evidence>
<name>A0A2P2MIA3_RHIMU</name>
<protein>
    <submittedName>
        <fullName evidence="2">Lycopene epsilon cyclase</fullName>
    </submittedName>
</protein>